<keyword evidence="5" id="KW-0552">Olfaction</keyword>
<evidence type="ECO:0000256" key="5">
    <source>
        <dbReference type="ARBA" id="ARBA00022725"/>
    </source>
</evidence>
<evidence type="ECO:0000313" key="11">
    <source>
        <dbReference type="Proteomes" id="UP000694924"/>
    </source>
</evidence>
<evidence type="ECO:0000256" key="8">
    <source>
        <dbReference type="ARBA" id="ARBA00023170"/>
    </source>
</evidence>
<dbReference type="InterPro" id="IPR004117">
    <property type="entry name" value="7tm6_olfct_rcpt"/>
</dbReference>
<protein>
    <submittedName>
        <fullName evidence="12">Uncharacterized protein LOC107073765</fullName>
    </submittedName>
    <submittedName>
        <fullName evidence="13">Uncharacterized protein LOC107073776</fullName>
    </submittedName>
</protein>
<name>A0ABM1JBW1_POLDO</name>
<keyword evidence="9" id="KW-0807">Transducer</keyword>
<feature type="transmembrane region" description="Helical" evidence="10">
    <location>
        <begin position="26"/>
        <end position="42"/>
    </location>
</feature>
<keyword evidence="7 10" id="KW-0472">Membrane</keyword>
<evidence type="ECO:0000256" key="10">
    <source>
        <dbReference type="SAM" id="Phobius"/>
    </source>
</evidence>
<dbReference type="Pfam" id="PF02949">
    <property type="entry name" value="7tm_6"/>
    <property type="match status" value="1"/>
</dbReference>
<evidence type="ECO:0000256" key="7">
    <source>
        <dbReference type="ARBA" id="ARBA00023136"/>
    </source>
</evidence>
<keyword evidence="6 10" id="KW-1133">Transmembrane helix</keyword>
<reference evidence="12 13" key="1">
    <citation type="submission" date="2025-05" db="UniProtKB">
        <authorList>
            <consortium name="RefSeq"/>
        </authorList>
    </citation>
    <scope>IDENTIFICATION</scope>
    <source>
        <tissue evidence="12 13">Whole body</tissue>
    </source>
</reference>
<keyword evidence="2" id="KW-1003">Cell membrane</keyword>
<keyword evidence="8" id="KW-0675">Receptor</keyword>
<evidence type="ECO:0000256" key="9">
    <source>
        <dbReference type="ARBA" id="ARBA00023224"/>
    </source>
</evidence>
<dbReference type="RefSeq" id="XP_015189949.1">
    <property type="nucleotide sequence ID" value="XM_015334463.1"/>
</dbReference>
<comment type="subcellular location">
    <subcellularLocation>
        <location evidence="1">Cell membrane</location>
        <topology evidence="1">Multi-pass membrane protein</topology>
    </subcellularLocation>
</comment>
<keyword evidence="3" id="KW-0716">Sensory transduction</keyword>
<evidence type="ECO:0000313" key="12">
    <source>
        <dbReference type="RefSeq" id="XP_015189949.1"/>
    </source>
</evidence>
<dbReference type="Proteomes" id="UP000694924">
    <property type="component" value="Unplaced"/>
</dbReference>
<gene>
    <name evidence="12" type="primary">LOC107073765</name>
    <name evidence="13" type="synonym">LOC107073776</name>
</gene>
<evidence type="ECO:0000256" key="3">
    <source>
        <dbReference type="ARBA" id="ARBA00022606"/>
    </source>
</evidence>
<evidence type="ECO:0000256" key="2">
    <source>
        <dbReference type="ARBA" id="ARBA00022475"/>
    </source>
</evidence>
<dbReference type="GeneID" id="107073765"/>
<evidence type="ECO:0000313" key="13">
    <source>
        <dbReference type="RefSeq" id="XP_015189960.1"/>
    </source>
</evidence>
<dbReference type="GeneID" id="107073776"/>
<feature type="transmembrane region" description="Helical" evidence="10">
    <location>
        <begin position="86"/>
        <end position="112"/>
    </location>
</feature>
<accession>A0ABM1JBW1</accession>
<sequence>MIIVDYYYLFEILSVTLNTSDVIKKVTYVIGSVSVIFAYSYLGQKLIDNHEYIYSRLCQIPFYTLSLKTQKMLPFLIMRSLTPCNLSIKGVIVICHYVFASIMQTSFSYAMIFRNLL</sequence>
<proteinExistence type="predicted"/>
<evidence type="ECO:0000256" key="1">
    <source>
        <dbReference type="ARBA" id="ARBA00004651"/>
    </source>
</evidence>
<dbReference type="RefSeq" id="XP_015189960.1">
    <property type="nucleotide sequence ID" value="XM_015334474.1"/>
</dbReference>
<dbReference type="PANTHER" id="PTHR21137">
    <property type="entry name" value="ODORANT RECEPTOR"/>
    <property type="match status" value="1"/>
</dbReference>
<evidence type="ECO:0000256" key="6">
    <source>
        <dbReference type="ARBA" id="ARBA00022989"/>
    </source>
</evidence>
<evidence type="ECO:0000256" key="4">
    <source>
        <dbReference type="ARBA" id="ARBA00022692"/>
    </source>
</evidence>
<organism evidence="11 12">
    <name type="scientific">Polistes dominula</name>
    <name type="common">European paper wasp</name>
    <name type="synonym">Vespa dominula</name>
    <dbReference type="NCBI Taxonomy" id="743375"/>
    <lineage>
        <taxon>Eukaryota</taxon>
        <taxon>Metazoa</taxon>
        <taxon>Ecdysozoa</taxon>
        <taxon>Arthropoda</taxon>
        <taxon>Hexapoda</taxon>
        <taxon>Insecta</taxon>
        <taxon>Pterygota</taxon>
        <taxon>Neoptera</taxon>
        <taxon>Endopterygota</taxon>
        <taxon>Hymenoptera</taxon>
        <taxon>Apocrita</taxon>
        <taxon>Aculeata</taxon>
        <taxon>Vespoidea</taxon>
        <taxon>Vespidae</taxon>
        <taxon>Polistinae</taxon>
        <taxon>Polistini</taxon>
        <taxon>Polistes</taxon>
    </lineage>
</organism>
<keyword evidence="11" id="KW-1185">Reference proteome</keyword>
<dbReference type="PANTHER" id="PTHR21137:SF35">
    <property type="entry name" value="ODORANT RECEPTOR 19A-RELATED"/>
    <property type="match status" value="1"/>
</dbReference>
<keyword evidence="4 10" id="KW-0812">Transmembrane</keyword>